<protein>
    <submittedName>
        <fullName evidence="1">Uncharacterized protein</fullName>
    </submittedName>
</protein>
<dbReference type="eggNOG" id="ENOG50347G1">
    <property type="taxonomic scope" value="Bacteria"/>
</dbReference>
<organism evidence="1 2">
    <name type="scientific">Peptostreptococcus anaerobius</name>
    <dbReference type="NCBI Taxonomy" id="1261"/>
    <lineage>
        <taxon>Bacteria</taxon>
        <taxon>Bacillati</taxon>
        <taxon>Bacillota</taxon>
        <taxon>Clostridia</taxon>
        <taxon>Peptostreptococcales</taxon>
        <taxon>Peptostreptococcaceae</taxon>
        <taxon>Peptostreptococcus</taxon>
    </lineage>
</organism>
<evidence type="ECO:0000313" key="2">
    <source>
        <dbReference type="Proteomes" id="UP000070326"/>
    </source>
</evidence>
<proteinExistence type="predicted"/>
<name>A0A135YZR5_9FIRM</name>
<dbReference type="Pfam" id="PF20092">
    <property type="entry name" value="DUF6483"/>
    <property type="match status" value="1"/>
</dbReference>
<evidence type="ECO:0000313" key="1">
    <source>
        <dbReference type="EMBL" id="KXI14860.1"/>
    </source>
</evidence>
<dbReference type="STRING" id="1261.HMPREF3195_00049"/>
<reference evidence="1 2" key="1">
    <citation type="submission" date="2016-02" db="EMBL/GenBank/DDBJ databases">
        <authorList>
            <person name="Wen L."/>
            <person name="He K."/>
            <person name="Yang H."/>
        </authorList>
    </citation>
    <scope>NUCLEOTIDE SEQUENCE [LARGE SCALE GENOMIC DNA]</scope>
    <source>
        <strain evidence="1 2">MJR8628A</strain>
    </source>
</reference>
<dbReference type="InterPro" id="IPR045507">
    <property type="entry name" value="DUF6483"/>
</dbReference>
<comment type="caution">
    <text evidence="1">The sequence shown here is derived from an EMBL/GenBank/DDBJ whole genome shotgun (WGS) entry which is preliminary data.</text>
</comment>
<sequence>MGLIDRLQNQKREQVFKELLGKKYSSLNDLNFAYDPIEEILLIRIKRLVMDGKINEAENVLFESIKKSKTANSIYIAGEFYTMLKELSEEQLKERNFSPEEIDEGIADIKELF</sequence>
<dbReference type="Proteomes" id="UP000070326">
    <property type="component" value="Unassembled WGS sequence"/>
</dbReference>
<dbReference type="EMBL" id="LSQZ01000001">
    <property type="protein sequence ID" value="KXI14860.1"/>
    <property type="molecule type" value="Genomic_DNA"/>
</dbReference>
<dbReference type="PATRIC" id="fig|1261.5.peg.50"/>
<accession>A0A135YZR5</accession>
<gene>
    <name evidence="1" type="ORF">HMPREF3195_00049</name>
</gene>
<dbReference type="RefSeq" id="WP_021935172.1">
    <property type="nucleotide sequence ID" value="NZ_CAXUJS010000013.1"/>
</dbReference>
<dbReference type="AlphaFoldDB" id="A0A135YZR5"/>